<comment type="caution">
    <text evidence="3">The sequence shown here is derived from an EMBL/GenBank/DDBJ whole genome shotgun (WGS) entry which is preliminary data.</text>
</comment>
<dbReference type="AlphaFoldDB" id="A0AAW6Q6F6"/>
<dbReference type="Gene3D" id="3.40.50.150">
    <property type="entry name" value="Vaccinia Virus protein VP39"/>
    <property type="match status" value="1"/>
</dbReference>
<dbReference type="EMBL" id="JARQTW010000002">
    <property type="protein sequence ID" value="MDG2949021.1"/>
    <property type="molecule type" value="Genomic_DNA"/>
</dbReference>
<dbReference type="PANTHER" id="PTHR43619:SF2">
    <property type="entry name" value="S-ADENOSYL-L-METHIONINE-DEPENDENT METHYLTRANSFERASES SUPERFAMILY PROTEIN"/>
    <property type="match status" value="1"/>
</dbReference>
<name>A0AAW6Q6F6_9PAST</name>
<evidence type="ECO:0000256" key="2">
    <source>
        <dbReference type="ARBA" id="ARBA00022679"/>
    </source>
</evidence>
<dbReference type="InterPro" id="IPR029063">
    <property type="entry name" value="SAM-dependent_MTases_sf"/>
</dbReference>
<dbReference type="SUPFAM" id="SSF53335">
    <property type="entry name" value="S-adenosyl-L-methionine-dependent methyltransferases"/>
    <property type="match status" value="1"/>
</dbReference>
<evidence type="ECO:0000256" key="1">
    <source>
        <dbReference type="ARBA" id="ARBA00022603"/>
    </source>
</evidence>
<evidence type="ECO:0000313" key="3">
    <source>
        <dbReference type="EMBL" id="MDG2949021.1"/>
    </source>
</evidence>
<sequence length="274" mass="31839">MNDKIYPTKLSGLSATLLIPLWAKAIEYGRPDALLEDLEAVRMMKLINYDFDKFSSAKLSQIGCCGRARLIDNETRRFIERYPDAVVLQLGAGLDARFERLDRPNVTWFDLDLPEVIAIRRQLLPESKNRYLATSLFNESWMRFVAELHKPVLLLLEGVLMYFPEVEVKAFFAAVARHLPRATVVFDILPPAAVGKSKYHDALKKMNNEARPEFKWALEDVKTMLSWQPNLRLGEVFYLSQHVGKRYPWWVRLLYLSTCGRRKYDMRIARLELG</sequence>
<organism evidence="3 4">
    <name type="scientific">Exercitatus varius</name>
    <dbReference type="NCBI Taxonomy" id="67857"/>
    <lineage>
        <taxon>Bacteria</taxon>
        <taxon>Pseudomonadati</taxon>
        <taxon>Pseudomonadota</taxon>
        <taxon>Gammaproteobacteria</taxon>
        <taxon>Pasteurellales</taxon>
        <taxon>Pasteurellaceae</taxon>
        <taxon>Exercitatus</taxon>
    </lineage>
</organism>
<dbReference type="InterPro" id="IPR016874">
    <property type="entry name" value="TcmP-like"/>
</dbReference>
<accession>A0AAW6Q6F6</accession>
<dbReference type="GO" id="GO:0032259">
    <property type="term" value="P:methylation"/>
    <property type="evidence" value="ECO:0007669"/>
    <property type="project" value="UniProtKB-KW"/>
</dbReference>
<gene>
    <name evidence="3" type="ORF">P7M15_00555</name>
</gene>
<dbReference type="RefSeq" id="WP_317476371.1">
    <property type="nucleotide sequence ID" value="NZ_JARQTW010000002.1"/>
</dbReference>
<evidence type="ECO:0000313" key="4">
    <source>
        <dbReference type="Proteomes" id="UP001214976"/>
    </source>
</evidence>
<dbReference type="InterPro" id="IPR007213">
    <property type="entry name" value="Ppm1/Ppm2/Tcmp"/>
</dbReference>
<protein>
    <submittedName>
        <fullName evidence="3">Class I SAM-dependent methyltransferase</fullName>
    </submittedName>
</protein>
<keyword evidence="1 3" id="KW-0489">Methyltransferase</keyword>
<keyword evidence="2" id="KW-0808">Transferase</keyword>
<reference evidence="3" key="1">
    <citation type="submission" date="2023-03" db="EMBL/GenBank/DDBJ databases">
        <title>Classification of Bisgaard taxon 6 and taxon 10 as Exercitatus varius gen. nov., spec. nov.</title>
        <authorList>
            <person name="Christensen H."/>
        </authorList>
    </citation>
    <scope>NUCLEOTIDE SEQUENCE</scope>
    <source>
        <strain evidence="3">86116</strain>
    </source>
</reference>
<dbReference type="Pfam" id="PF04072">
    <property type="entry name" value="LCM"/>
    <property type="match status" value="1"/>
</dbReference>
<dbReference type="GO" id="GO:0008168">
    <property type="term" value="F:methyltransferase activity"/>
    <property type="evidence" value="ECO:0007669"/>
    <property type="project" value="UniProtKB-KW"/>
</dbReference>
<dbReference type="Proteomes" id="UP001214976">
    <property type="component" value="Unassembled WGS sequence"/>
</dbReference>
<dbReference type="PIRSF" id="PIRSF028177">
    <property type="entry name" value="Polyketide_synth_Omtfrase_TcmP"/>
    <property type="match status" value="1"/>
</dbReference>
<dbReference type="PANTHER" id="PTHR43619">
    <property type="entry name" value="S-ADENOSYL-L-METHIONINE-DEPENDENT METHYLTRANSFERASE YKTD-RELATED"/>
    <property type="match status" value="1"/>
</dbReference>
<proteinExistence type="predicted"/>